<evidence type="ECO:0000313" key="2">
    <source>
        <dbReference type="EMBL" id="KAJ4428905.1"/>
    </source>
</evidence>
<sequence length="164" mass="19144">MTPIPLILGFPPHKIQERFSAQKKWRGNSCKECGSLRLEEVTCENDIQSPTAAAVYLVFEVPPEPVSKRRRMESQKIDAKEVYDRIIQGTTHRFQSKLPRRNKIVEPLLEKLKRNNRRWCEHLQRMPNCRLPALAMGYKPKGKRDVGRPRAKWGPEQVQHEPNP</sequence>
<comment type="caution">
    <text evidence="2">The sequence shown here is derived from an EMBL/GenBank/DDBJ whole genome shotgun (WGS) entry which is preliminary data.</text>
</comment>
<proteinExistence type="predicted"/>
<name>A0ABQ8S4T1_PERAM</name>
<gene>
    <name evidence="2" type="ORF">ANN_25899</name>
</gene>
<accession>A0ABQ8S4T1</accession>
<reference evidence="2 3" key="1">
    <citation type="journal article" date="2022" name="Allergy">
        <title>Genome assembly and annotation of Periplaneta americana reveal a comprehensive cockroach allergen profile.</title>
        <authorList>
            <person name="Wang L."/>
            <person name="Xiong Q."/>
            <person name="Saelim N."/>
            <person name="Wang L."/>
            <person name="Nong W."/>
            <person name="Wan A.T."/>
            <person name="Shi M."/>
            <person name="Liu X."/>
            <person name="Cao Q."/>
            <person name="Hui J.H.L."/>
            <person name="Sookrung N."/>
            <person name="Leung T.F."/>
            <person name="Tungtrongchitr A."/>
            <person name="Tsui S.K.W."/>
        </authorList>
    </citation>
    <scope>NUCLEOTIDE SEQUENCE [LARGE SCALE GENOMIC DNA]</scope>
    <source>
        <strain evidence="2">PWHHKU_190912</strain>
    </source>
</reference>
<keyword evidence="3" id="KW-1185">Reference proteome</keyword>
<protein>
    <submittedName>
        <fullName evidence="2">Uncharacterized protein</fullName>
    </submittedName>
</protein>
<evidence type="ECO:0000313" key="3">
    <source>
        <dbReference type="Proteomes" id="UP001148838"/>
    </source>
</evidence>
<feature type="region of interest" description="Disordered" evidence="1">
    <location>
        <begin position="134"/>
        <end position="164"/>
    </location>
</feature>
<evidence type="ECO:0000256" key="1">
    <source>
        <dbReference type="SAM" id="MobiDB-lite"/>
    </source>
</evidence>
<dbReference type="EMBL" id="JAJSOF020000036">
    <property type="protein sequence ID" value="KAJ4428905.1"/>
    <property type="molecule type" value="Genomic_DNA"/>
</dbReference>
<dbReference type="Proteomes" id="UP001148838">
    <property type="component" value="Unassembled WGS sequence"/>
</dbReference>
<organism evidence="2 3">
    <name type="scientific">Periplaneta americana</name>
    <name type="common">American cockroach</name>
    <name type="synonym">Blatta americana</name>
    <dbReference type="NCBI Taxonomy" id="6978"/>
    <lineage>
        <taxon>Eukaryota</taxon>
        <taxon>Metazoa</taxon>
        <taxon>Ecdysozoa</taxon>
        <taxon>Arthropoda</taxon>
        <taxon>Hexapoda</taxon>
        <taxon>Insecta</taxon>
        <taxon>Pterygota</taxon>
        <taxon>Neoptera</taxon>
        <taxon>Polyneoptera</taxon>
        <taxon>Dictyoptera</taxon>
        <taxon>Blattodea</taxon>
        <taxon>Blattoidea</taxon>
        <taxon>Blattidae</taxon>
        <taxon>Blattinae</taxon>
        <taxon>Periplaneta</taxon>
    </lineage>
</organism>